<dbReference type="Pfam" id="PF13338">
    <property type="entry name" value="AbiEi_4"/>
    <property type="match status" value="1"/>
</dbReference>
<dbReference type="Proteomes" id="UP000585609">
    <property type="component" value="Unassembled WGS sequence"/>
</dbReference>
<evidence type="ECO:0000313" key="11">
    <source>
        <dbReference type="Proteomes" id="UP000576480"/>
    </source>
</evidence>
<evidence type="ECO:0000313" key="6">
    <source>
        <dbReference type="EMBL" id="GFP37227.1"/>
    </source>
</evidence>
<evidence type="ECO:0000313" key="3">
    <source>
        <dbReference type="EMBL" id="GFP23658.1"/>
    </source>
</evidence>
<evidence type="ECO:0000313" key="5">
    <source>
        <dbReference type="EMBL" id="GFP35421.1"/>
    </source>
</evidence>
<evidence type="ECO:0000313" key="8">
    <source>
        <dbReference type="Proteomes" id="UP000561271"/>
    </source>
</evidence>
<evidence type="ECO:0000313" key="9">
    <source>
        <dbReference type="Proteomes" id="UP000569018"/>
    </source>
</evidence>
<evidence type="ECO:0000313" key="10">
    <source>
        <dbReference type="Proteomes" id="UP000574717"/>
    </source>
</evidence>
<organism evidence="3 12">
    <name type="scientific">Candidatus Hakubella thermalkaliphila</name>
    <dbReference type="NCBI Taxonomy" id="2754717"/>
    <lineage>
        <taxon>Bacteria</taxon>
        <taxon>Bacillati</taxon>
        <taxon>Actinomycetota</taxon>
        <taxon>Actinomycetota incertae sedis</taxon>
        <taxon>Candidatus Hakubellales</taxon>
        <taxon>Candidatus Hakubellaceae</taxon>
        <taxon>Candidatus Hakubella</taxon>
    </lineage>
</organism>
<dbReference type="EMBL" id="BLRZ01000148">
    <property type="protein sequence ID" value="GFP31043.1"/>
    <property type="molecule type" value="Genomic_DNA"/>
</dbReference>
<dbReference type="Proteomes" id="UP000574717">
    <property type="component" value="Unassembled WGS sequence"/>
</dbReference>
<gene>
    <name evidence="2" type="ORF">HKBW3S03_01317</name>
    <name evidence="3" type="ORF">HKBW3S09_01123</name>
    <name evidence="4" type="ORF">HKBW3S34_01962</name>
    <name evidence="5" type="ORF">HKBW3S43_01213</name>
    <name evidence="6" type="ORF">HKBW3S44_00907</name>
    <name evidence="7" type="ORF">HKBW3S47_02090</name>
</gene>
<dbReference type="EMBL" id="BLSB01000100">
    <property type="protein sequence ID" value="GFP35421.1"/>
    <property type="molecule type" value="Genomic_DNA"/>
</dbReference>
<accession>A0A6V8NTN6</accession>
<dbReference type="EMBL" id="BLRW01000159">
    <property type="protein sequence ID" value="GFP23658.1"/>
    <property type="molecule type" value="Genomic_DNA"/>
</dbReference>
<feature type="domain" description="AbiEi antitoxin N-terminal" evidence="1">
    <location>
        <begin position="14"/>
        <end position="66"/>
    </location>
</feature>
<comment type="caution">
    <text evidence="3">The sequence shown here is derived from an EMBL/GenBank/DDBJ whole genome shotgun (WGS) entry which is preliminary data.</text>
</comment>
<evidence type="ECO:0000313" key="2">
    <source>
        <dbReference type="EMBL" id="GFP19813.1"/>
    </source>
</evidence>
<dbReference type="AlphaFoldDB" id="A0A6V8NTN6"/>
<dbReference type="EMBL" id="BLRU01000148">
    <property type="protein sequence ID" value="GFP19813.1"/>
    <property type="molecule type" value="Genomic_DNA"/>
</dbReference>
<dbReference type="Proteomes" id="UP000569018">
    <property type="component" value="Unassembled WGS sequence"/>
</dbReference>
<evidence type="ECO:0000313" key="7">
    <source>
        <dbReference type="EMBL" id="GFP40394.1"/>
    </source>
</evidence>
<protein>
    <recommendedName>
        <fullName evidence="1">AbiEi antitoxin N-terminal domain-containing protein</fullName>
    </recommendedName>
</protein>
<proteinExistence type="predicted"/>
<dbReference type="RefSeq" id="WP_176230024.1">
    <property type="nucleotide sequence ID" value="NZ_BLRU01000148.1"/>
</dbReference>
<evidence type="ECO:0000313" key="12">
    <source>
        <dbReference type="Proteomes" id="UP000585609"/>
    </source>
</evidence>
<dbReference type="InterPro" id="IPR025159">
    <property type="entry name" value="AbiEi_N"/>
</dbReference>
<name>A0A6V8NTN6_9ACTN</name>
<dbReference type="EMBL" id="BLSD01000231">
    <property type="protein sequence ID" value="GFP40394.1"/>
    <property type="molecule type" value="Genomic_DNA"/>
</dbReference>
<reference evidence="8 9" key="1">
    <citation type="journal article" date="2020" name="Front. Microbiol.">
        <title>Single-cell genomics of novel Actinobacteria with the Wood-Ljungdahl pathway discovered in a serpentinizing system.</title>
        <authorList>
            <person name="Merino N."/>
            <person name="Kawai M."/>
            <person name="Boyd E.S."/>
            <person name="Colman D.R."/>
            <person name="McGlynn S.E."/>
            <person name="Nealson K.H."/>
            <person name="Kurokawa K."/>
            <person name="Hongoh Y."/>
        </authorList>
    </citation>
    <scope>NUCLEOTIDE SEQUENCE [LARGE SCALE GENOMIC DNA]</scope>
    <source>
        <strain evidence="2 10">S03</strain>
        <strain evidence="3 12">S09_30</strain>
        <strain evidence="4 13">S34</strain>
        <strain evidence="5 11">S43</strain>
        <strain evidence="6 8">S44</strain>
        <strain evidence="7 9">S47</strain>
    </source>
</reference>
<evidence type="ECO:0000313" key="13">
    <source>
        <dbReference type="Proteomes" id="UP000588083"/>
    </source>
</evidence>
<dbReference type="Proteomes" id="UP000588083">
    <property type="component" value="Unassembled WGS sequence"/>
</dbReference>
<sequence>MESISGLGKEDRKRLSAIVRGTKGTISVKEAADILKVSSTDAAKMLSRWAKKGWLSRVRRGIYILVPLESSTPDVPFEDLWAIAERLFSPCYIGGWSAAEYWDLTEQVFRTTVVMTTQKPRDRSPVIKGASFMLRTISEKALFGMKPVWRGRVKVSVSDPSRTIVDMLSDPKLGGGIRSTVDMFLNYLKSENSDIELLIGYAKRLGNGAVFKRLGFLLERFAPDQKSSINECRSQLTKGNVKLDPALKVNKLVTRWRLWVPEGWAKEN</sequence>
<keyword evidence="13" id="KW-1185">Reference proteome</keyword>
<evidence type="ECO:0000313" key="4">
    <source>
        <dbReference type="EMBL" id="GFP31043.1"/>
    </source>
</evidence>
<dbReference type="Proteomes" id="UP000561271">
    <property type="component" value="Unassembled WGS sequence"/>
</dbReference>
<evidence type="ECO:0000259" key="1">
    <source>
        <dbReference type="Pfam" id="PF13338"/>
    </source>
</evidence>
<dbReference type="EMBL" id="BLSC01000062">
    <property type="protein sequence ID" value="GFP37227.1"/>
    <property type="molecule type" value="Genomic_DNA"/>
</dbReference>
<dbReference type="Proteomes" id="UP000576480">
    <property type="component" value="Unassembled WGS sequence"/>
</dbReference>